<proteinExistence type="predicted"/>
<accession>A0A2D0AII9</accession>
<gene>
    <name evidence="1" type="ORF">BWK59_05785</name>
</gene>
<evidence type="ECO:0000313" key="1">
    <source>
        <dbReference type="EMBL" id="OWP84333.1"/>
    </source>
</evidence>
<organism evidence="1 2">
    <name type="scientific">Flavobacterium davisii</name>
    <dbReference type="NCBI Taxonomy" id="2906077"/>
    <lineage>
        <taxon>Bacteria</taxon>
        <taxon>Pseudomonadati</taxon>
        <taxon>Bacteroidota</taxon>
        <taxon>Flavobacteriia</taxon>
        <taxon>Flavobacteriales</taxon>
        <taxon>Flavobacteriaceae</taxon>
        <taxon>Flavobacterium</taxon>
    </lineage>
</organism>
<dbReference type="AlphaFoldDB" id="A0A2D0AII9"/>
<dbReference type="Proteomes" id="UP000197768">
    <property type="component" value="Unassembled WGS sequence"/>
</dbReference>
<sequence length="183" mass="20869">MTPQEFEQALRNNAREVRQYTSVAFPRVAGEITLRFINGNFRAQGFQGTSFKKWKKSKETTLVKTGALRSANFFTTQNGQATIKNNMPYAKTHNEGFKGVVSVKAHTRNSYKTERVGTGLFTRNGTERTRSVTVKTGERTVKAHTRNVDIEKRQFIPTDQNDSPTLNNAIKREVTRDLRNLLR</sequence>
<dbReference type="EMBL" id="MTCZ01000041">
    <property type="protein sequence ID" value="OWP84333.1"/>
    <property type="molecule type" value="Genomic_DNA"/>
</dbReference>
<reference evidence="1 2" key="1">
    <citation type="journal article" date="2017" name="Infect. Genet. Evol.">
        <title>Comparative genome analysis of fish pathogen Flavobacterium columnare reveals extensive sequence diversity within the species.</title>
        <authorList>
            <person name="Kayansamruaj P."/>
            <person name="Dong H.T."/>
            <person name="Hirono I."/>
            <person name="Kondo H."/>
            <person name="Senapin S."/>
            <person name="Rodkhum C."/>
        </authorList>
    </citation>
    <scope>NUCLEOTIDE SEQUENCE [LARGE SCALE GENOMIC DNA]</scope>
    <source>
        <strain evidence="1 2">1215</strain>
    </source>
</reference>
<protein>
    <recommendedName>
        <fullName evidence="3">Phage morphogenesis protein</fullName>
    </recommendedName>
</protein>
<comment type="caution">
    <text evidence="1">The sequence shown here is derived from an EMBL/GenBank/DDBJ whole genome shotgun (WGS) entry which is preliminary data.</text>
</comment>
<dbReference type="RefSeq" id="WP_088391938.1">
    <property type="nucleotide sequence ID" value="NZ_MTCZ01000041.1"/>
</dbReference>
<evidence type="ECO:0000313" key="2">
    <source>
        <dbReference type="Proteomes" id="UP000197768"/>
    </source>
</evidence>
<name>A0A2D0AII9_9FLAO</name>
<evidence type="ECO:0008006" key="3">
    <source>
        <dbReference type="Google" id="ProtNLM"/>
    </source>
</evidence>